<feature type="transmembrane region" description="Helical" evidence="7">
    <location>
        <begin position="181"/>
        <end position="205"/>
    </location>
</feature>
<evidence type="ECO:0000256" key="5">
    <source>
        <dbReference type="ARBA" id="ARBA00022989"/>
    </source>
</evidence>
<dbReference type="InterPro" id="IPR001204">
    <property type="entry name" value="Phos_transporter"/>
</dbReference>
<feature type="transmembrane region" description="Helical" evidence="7">
    <location>
        <begin position="573"/>
        <end position="599"/>
    </location>
</feature>
<evidence type="ECO:0000256" key="7">
    <source>
        <dbReference type="RuleBase" id="RU363058"/>
    </source>
</evidence>
<evidence type="ECO:0000256" key="4">
    <source>
        <dbReference type="ARBA" id="ARBA00022692"/>
    </source>
</evidence>
<sequence>MVLDAYTYVFALGTCFALLEAFNNGANDVANAWATSVSSRSVTYRQAMVLCIVFELTGALAVGARTAATIKNGIIPSDAFGTNAGVQLLAFACASAGAATWVMWCTRNSAHVSSTYSLVSSIAGVGVAAVGASKVQWGWNNGQGLGAIFAGLGAAPFISGCFGAIIFMLIKVTVHMRKNPVPWAVWTSPAFFLIAGTICTLSVVYKGSPRLGLASKPAWYIVSVTLGVGFGLFFLAALFFVPFVHARVVKKDDTLKWWMIFYGPLLFKRPPPPDAENRVAKVPNYAVVQEAHGDDSDSSAPVKQDAITEVKADPAAEPSGDAEKGGNNQFEYTQEQYKQLLKDAEERHHANLRKSRGPLGWAMRHLHVNQLGAGSIHETHNLITLVKRVPAQIIVALLYGTSFDIHTAQVGIHNSPEGRRMERVYSYAPKYSNEVEHLYSYVQVITACTASFAHGANDVGNAVGVWAGMYAAWSTGKPSASKAEVPLWQLGITAAVICIGFITYGYNIMKVMGNKLTYHSPSRGSSMEMGAAITILIFSQYSLPVSTSMCITGATVGVGLCNGHIKAVNWKRVGLLFFSWVMTVPIAGLIGGCLMALAVNAPHW</sequence>
<dbReference type="Pfam" id="PF01384">
    <property type="entry name" value="PHO4"/>
    <property type="match status" value="1"/>
</dbReference>
<evidence type="ECO:0000313" key="8">
    <source>
        <dbReference type="EMBL" id="KAK3903742.1"/>
    </source>
</evidence>
<reference evidence="8" key="2">
    <citation type="submission" date="2023-05" db="EMBL/GenBank/DDBJ databases">
        <authorList>
            <consortium name="Lawrence Berkeley National Laboratory"/>
            <person name="Steindorff A."/>
            <person name="Hensen N."/>
            <person name="Bonometti L."/>
            <person name="Westerberg I."/>
            <person name="Brannstrom I.O."/>
            <person name="Guillou S."/>
            <person name="Cros-Aarteil S."/>
            <person name="Calhoun S."/>
            <person name="Haridas S."/>
            <person name="Kuo A."/>
            <person name="Mondo S."/>
            <person name="Pangilinan J."/>
            <person name="Riley R."/>
            <person name="Labutti K."/>
            <person name="Andreopoulos B."/>
            <person name="Lipzen A."/>
            <person name="Chen C."/>
            <person name="Yanf M."/>
            <person name="Daum C."/>
            <person name="Ng V."/>
            <person name="Clum A."/>
            <person name="Ohm R."/>
            <person name="Martin F."/>
            <person name="Silar P."/>
            <person name="Natvig D."/>
            <person name="Lalanne C."/>
            <person name="Gautier V."/>
            <person name="Ament-Velasquez S.L."/>
            <person name="Kruys A."/>
            <person name="Hutchinson M.I."/>
            <person name="Powell A.J."/>
            <person name="Barry K."/>
            <person name="Miller A.N."/>
            <person name="Grigoriev I.V."/>
            <person name="Debuchy R."/>
            <person name="Gladieux P."/>
            <person name="Thoren M.H."/>
            <person name="Johannesson H."/>
        </authorList>
    </citation>
    <scope>NUCLEOTIDE SEQUENCE</scope>
    <source>
        <strain evidence="8">CBS 103.79</strain>
    </source>
</reference>
<evidence type="ECO:0000313" key="9">
    <source>
        <dbReference type="Proteomes" id="UP001303889"/>
    </source>
</evidence>
<keyword evidence="6 7" id="KW-0472">Membrane</keyword>
<dbReference type="PANTHER" id="PTHR11101:SF57">
    <property type="entry name" value="PHOSPHATE TRANSPORTER"/>
    <property type="match status" value="1"/>
</dbReference>
<dbReference type="AlphaFoldDB" id="A0AAN6MMP5"/>
<feature type="transmembrane region" description="Helical" evidence="7">
    <location>
        <begin position="47"/>
        <end position="64"/>
    </location>
</feature>
<comment type="function">
    <text evidence="7">Sodium-phosphate symporter.</text>
</comment>
<evidence type="ECO:0000256" key="1">
    <source>
        <dbReference type="ARBA" id="ARBA00004141"/>
    </source>
</evidence>
<comment type="caution">
    <text evidence="8">The sequence shown here is derived from an EMBL/GenBank/DDBJ whole genome shotgun (WGS) entry which is preliminary data.</text>
</comment>
<comment type="subcellular location">
    <subcellularLocation>
        <location evidence="1 7">Membrane</location>
        <topology evidence="1 7">Multi-pass membrane protein</topology>
    </subcellularLocation>
</comment>
<feature type="transmembrane region" description="Helical" evidence="7">
    <location>
        <begin position="145"/>
        <end position="169"/>
    </location>
</feature>
<feature type="transmembrane region" description="Helical" evidence="7">
    <location>
        <begin position="116"/>
        <end position="139"/>
    </location>
</feature>
<keyword evidence="3 7" id="KW-0592">Phosphate transport</keyword>
<dbReference type="GO" id="GO:0005315">
    <property type="term" value="F:phosphate transmembrane transporter activity"/>
    <property type="evidence" value="ECO:0007669"/>
    <property type="project" value="InterPro"/>
</dbReference>
<dbReference type="GO" id="GO:0035435">
    <property type="term" value="P:phosphate ion transmembrane transport"/>
    <property type="evidence" value="ECO:0007669"/>
    <property type="project" value="TreeGrafter"/>
</dbReference>
<keyword evidence="9" id="KW-1185">Reference proteome</keyword>
<dbReference type="EMBL" id="MU855432">
    <property type="protein sequence ID" value="KAK3903742.1"/>
    <property type="molecule type" value="Genomic_DNA"/>
</dbReference>
<protein>
    <recommendedName>
        <fullName evidence="7">Phosphate transporter</fullName>
    </recommendedName>
</protein>
<dbReference type="GO" id="GO:0016020">
    <property type="term" value="C:membrane"/>
    <property type="evidence" value="ECO:0007669"/>
    <property type="project" value="UniProtKB-SubCell"/>
</dbReference>
<reference evidence="8" key="1">
    <citation type="journal article" date="2023" name="Mol. Phylogenet. Evol.">
        <title>Genome-scale phylogeny and comparative genomics of the fungal order Sordariales.</title>
        <authorList>
            <person name="Hensen N."/>
            <person name="Bonometti L."/>
            <person name="Westerberg I."/>
            <person name="Brannstrom I.O."/>
            <person name="Guillou S."/>
            <person name="Cros-Aarteil S."/>
            <person name="Calhoun S."/>
            <person name="Haridas S."/>
            <person name="Kuo A."/>
            <person name="Mondo S."/>
            <person name="Pangilinan J."/>
            <person name="Riley R."/>
            <person name="LaButti K."/>
            <person name="Andreopoulos B."/>
            <person name="Lipzen A."/>
            <person name="Chen C."/>
            <person name="Yan M."/>
            <person name="Daum C."/>
            <person name="Ng V."/>
            <person name="Clum A."/>
            <person name="Steindorff A."/>
            <person name="Ohm R.A."/>
            <person name="Martin F."/>
            <person name="Silar P."/>
            <person name="Natvig D.O."/>
            <person name="Lalanne C."/>
            <person name="Gautier V."/>
            <person name="Ament-Velasquez S.L."/>
            <person name="Kruys A."/>
            <person name="Hutchinson M.I."/>
            <person name="Powell A.J."/>
            <person name="Barry K."/>
            <person name="Miller A.N."/>
            <person name="Grigoriev I.V."/>
            <person name="Debuchy R."/>
            <person name="Gladieux P."/>
            <person name="Hiltunen Thoren M."/>
            <person name="Johannesson H."/>
        </authorList>
    </citation>
    <scope>NUCLEOTIDE SEQUENCE</scope>
    <source>
        <strain evidence="8">CBS 103.79</strain>
    </source>
</reference>
<keyword evidence="4 7" id="KW-0812">Transmembrane</keyword>
<feature type="transmembrane region" description="Helical" evidence="7">
    <location>
        <begin position="487"/>
        <end position="509"/>
    </location>
</feature>
<evidence type="ECO:0000256" key="2">
    <source>
        <dbReference type="ARBA" id="ARBA00022448"/>
    </source>
</evidence>
<name>A0AAN6MMP5_9PEZI</name>
<evidence type="ECO:0000256" key="3">
    <source>
        <dbReference type="ARBA" id="ARBA00022592"/>
    </source>
</evidence>
<keyword evidence="2 7" id="KW-0813">Transport</keyword>
<evidence type="ECO:0000256" key="6">
    <source>
        <dbReference type="ARBA" id="ARBA00023136"/>
    </source>
</evidence>
<feature type="transmembrane region" description="Helical" evidence="7">
    <location>
        <begin position="217"/>
        <end position="241"/>
    </location>
</feature>
<comment type="similarity">
    <text evidence="7">Belongs to the inorganic phosphate transporter (PiT) (TC 2.A.20) family.</text>
</comment>
<gene>
    <name evidence="8" type="ORF">C8A05DRAFT_14313</name>
</gene>
<dbReference type="PANTHER" id="PTHR11101">
    <property type="entry name" value="PHOSPHATE TRANSPORTER"/>
    <property type="match status" value="1"/>
</dbReference>
<organism evidence="8 9">
    <name type="scientific">Staphylotrichum tortipilum</name>
    <dbReference type="NCBI Taxonomy" id="2831512"/>
    <lineage>
        <taxon>Eukaryota</taxon>
        <taxon>Fungi</taxon>
        <taxon>Dikarya</taxon>
        <taxon>Ascomycota</taxon>
        <taxon>Pezizomycotina</taxon>
        <taxon>Sordariomycetes</taxon>
        <taxon>Sordariomycetidae</taxon>
        <taxon>Sordariales</taxon>
        <taxon>Chaetomiaceae</taxon>
        <taxon>Staphylotrichum</taxon>
    </lineage>
</organism>
<accession>A0AAN6MMP5</accession>
<feature type="transmembrane region" description="Helical" evidence="7">
    <location>
        <begin position="84"/>
        <end position="104"/>
    </location>
</feature>
<feature type="transmembrane region" description="Helical" evidence="7">
    <location>
        <begin position="6"/>
        <end position="26"/>
    </location>
</feature>
<proteinExistence type="inferred from homology"/>
<keyword evidence="5 7" id="KW-1133">Transmembrane helix</keyword>
<dbReference type="Proteomes" id="UP001303889">
    <property type="component" value="Unassembled WGS sequence"/>
</dbReference>